<feature type="compositionally biased region" description="Low complexity" evidence="1">
    <location>
        <begin position="157"/>
        <end position="167"/>
    </location>
</feature>
<feature type="compositionally biased region" description="Pro residues" evidence="1">
    <location>
        <begin position="762"/>
        <end position="780"/>
    </location>
</feature>
<reference evidence="3" key="1">
    <citation type="journal article" date="2022" name="bioRxiv">
        <title>Genomics of Preaxostyla Flagellates Illuminates Evolutionary Transitions and the Path Towards Mitochondrial Loss.</title>
        <authorList>
            <person name="Novak L.V.F."/>
            <person name="Treitli S.C."/>
            <person name="Pyrih J."/>
            <person name="Halakuc P."/>
            <person name="Pipaliya S.V."/>
            <person name="Vacek V."/>
            <person name="Brzon O."/>
            <person name="Soukal P."/>
            <person name="Eme L."/>
            <person name="Dacks J.B."/>
            <person name="Karnkowska A."/>
            <person name="Elias M."/>
            <person name="Hampl V."/>
        </authorList>
    </citation>
    <scope>NUCLEOTIDE SEQUENCE</scope>
    <source>
        <strain evidence="3">RCP-MX</strain>
    </source>
</reference>
<keyword evidence="4" id="KW-1185">Reference proteome</keyword>
<dbReference type="Gene3D" id="1.25.40.990">
    <property type="match status" value="1"/>
</dbReference>
<dbReference type="InterPro" id="IPR045107">
    <property type="entry name" value="SAC3/GANP/THP3"/>
</dbReference>
<feature type="compositionally biased region" description="Basic and acidic residues" evidence="1">
    <location>
        <begin position="479"/>
        <end position="488"/>
    </location>
</feature>
<dbReference type="PANTHER" id="PTHR12436:SF4">
    <property type="entry name" value="LEUKOCYTE RECEPTOR CLUSTER MEMBER 8"/>
    <property type="match status" value="1"/>
</dbReference>
<feature type="compositionally biased region" description="Basic residues" evidence="1">
    <location>
        <begin position="394"/>
        <end position="405"/>
    </location>
</feature>
<dbReference type="EMBL" id="JAPMOS010000003">
    <property type="protein sequence ID" value="KAJ4462442.1"/>
    <property type="molecule type" value="Genomic_DNA"/>
</dbReference>
<evidence type="ECO:0000313" key="3">
    <source>
        <dbReference type="EMBL" id="KAJ4462442.1"/>
    </source>
</evidence>
<organism evidence="3 4">
    <name type="scientific">Paratrimastix pyriformis</name>
    <dbReference type="NCBI Taxonomy" id="342808"/>
    <lineage>
        <taxon>Eukaryota</taxon>
        <taxon>Metamonada</taxon>
        <taxon>Preaxostyla</taxon>
        <taxon>Paratrimastigidae</taxon>
        <taxon>Paratrimastix</taxon>
    </lineage>
</organism>
<feature type="compositionally biased region" description="Pro residues" evidence="1">
    <location>
        <begin position="350"/>
        <end position="360"/>
    </location>
</feature>
<dbReference type="Pfam" id="PF03399">
    <property type="entry name" value="SAC3_GANP"/>
    <property type="match status" value="1"/>
</dbReference>
<feature type="region of interest" description="Disordered" evidence="1">
    <location>
        <begin position="343"/>
        <end position="450"/>
    </location>
</feature>
<accession>A0ABQ8UV67</accession>
<feature type="region of interest" description="Disordered" evidence="1">
    <location>
        <begin position="758"/>
        <end position="787"/>
    </location>
</feature>
<feature type="compositionally biased region" description="Basic and acidic residues" evidence="1">
    <location>
        <begin position="377"/>
        <end position="393"/>
    </location>
</feature>
<sequence>MRHSNPYQQPYPTYPNFSAAAYTQAAVSSQYPYGMYPQYPTAAPDLTAPKLRKFCARVFNACPKNKEAAEKFVEAQVQEAYAKGELETRDWDSVPIPAELHLTALGRRSAGSDPAGVLAELRRKKAQARAQAQAAAGGAAAATAAPEVPPGEEAVAVADAPDGDLPPGMAPPPPTAPVAPPQPPADTPPPPPPPSAAPEKPAARKKKRKPEHQDPLAPVAPPATPAPAPAPPTAGPYLPTGGAVVDMEMDISPSRTAPAPAGPQGPSSPRAGRPRRWDVAASTVASSAGTAPTPSPPPRRRPLGRADLIPTAWPPPPRGWPVGFGCRRWGRPNRIAIRLSAASAAGVAAPPVPEPAPSSPPTGGDDAPIGGAGATPLERRRAAEVASIRERLRAAKAAHAAHHAQAHSQATPGPAASPPPAASPSPSPSPSPITPSAAIAGGSGATPPPRIVSRLVEREAPAALATSLPGALLRPGAEQGRHMTEAQKRQSRAARFGTPAGSPTHGSAPPTPPSCGAGADEGDEGARWAPIVGTSTALEKAYFPPDPANVRPLAVLQQALRHVQERWQRDHDYPYVWDQMKSIRQDLTVQHIRSDFTVEVYENHARMALEHKDMSEYHQCQAKLLALYKDGLHGKVMEFLAYQLLYWVSIADQAAIGNLLKQLNPKARRNRCLLHALEVMRAVTTHNAAAFFRLYRSCPNMGRFLMDNLAQPMRHEGLRILAQTCRPYYPLGDLAAVLGFGRPEECASWLGQLGIHITEAPAPSPSPSPKGPPRRSPVAPPTVGRAEPCPVVDMKVAQAALQARAEEALMQAAMDREERARREEIYGS</sequence>
<evidence type="ECO:0000259" key="2">
    <source>
        <dbReference type="Pfam" id="PF03399"/>
    </source>
</evidence>
<feature type="compositionally biased region" description="Pro residues" evidence="1">
    <location>
        <begin position="168"/>
        <end position="196"/>
    </location>
</feature>
<name>A0ABQ8UV67_9EUKA</name>
<feature type="compositionally biased region" description="Pro residues" evidence="1">
    <location>
        <begin position="218"/>
        <end position="234"/>
    </location>
</feature>
<proteinExistence type="predicted"/>
<feature type="compositionally biased region" description="Pro residues" evidence="1">
    <location>
        <begin position="415"/>
        <end position="433"/>
    </location>
</feature>
<feature type="domain" description="SAC3/GANP/THP3 conserved" evidence="2">
    <location>
        <begin position="544"/>
        <end position="758"/>
    </location>
</feature>
<feature type="compositionally biased region" description="Low complexity" evidence="1">
    <location>
        <begin position="279"/>
        <end position="292"/>
    </location>
</feature>
<evidence type="ECO:0000313" key="4">
    <source>
        <dbReference type="Proteomes" id="UP001141327"/>
    </source>
</evidence>
<dbReference type="Proteomes" id="UP001141327">
    <property type="component" value="Unassembled WGS sequence"/>
</dbReference>
<feature type="region of interest" description="Disordered" evidence="1">
    <location>
        <begin position="157"/>
        <end position="321"/>
    </location>
</feature>
<gene>
    <name evidence="3" type="ORF">PAPYR_1080</name>
</gene>
<protein>
    <submittedName>
        <fullName evidence="3">SAC3/GANP family</fullName>
    </submittedName>
</protein>
<evidence type="ECO:0000256" key="1">
    <source>
        <dbReference type="SAM" id="MobiDB-lite"/>
    </source>
</evidence>
<feature type="compositionally biased region" description="Low complexity" evidence="1">
    <location>
        <begin position="257"/>
        <end position="271"/>
    </location>
</feature>
<dbReference type="PANTHER" id="PTHR12436">
    <property type="entry name" value="80 KDA MCM3-ASSOCIATED PROTEIN"/>
    <property type="match status" value="1"/>
</dbReference>
<comment type="caution">
    <text evidence="3">The sequence shown here is derived from an EMBL/GenBank/DDBJ whole genome shotgun (WGS) entry which is preliminary data.</text>
</comment>
<dbReference type="InterPro" id="IPR005062">
    <property type="entry name" value="SAC3/GANP/THP3_conserved"/>
</dbReference>
<feature type="region of interest" description="Disordered" evidence="1">
    <location>
        <begin position="467"/>
        <end position="526"/>
    </location>
</feature>